<protein>
    <submittedName>
        <fullName evidence="1">Uncharacterized protein</fullName>
    </submittedName>
</protein>
<gene>
    <name evidence="1" type="ORF">O3P69_015993</name>
</gene>
<comment type="caution">
    <text evidence="1">The sequence shown here is derived from an EMBL/GenBank/DDBJ whole genome shotgun (WGS) entry which is preliminary data.</text>
</comment>
<dbReference type="PROSITE" id="PS51257">
    <property type="entry name" value="PROKAR_LIPOPROTEIN"/>
    <property type="match status" value="1"/>
</dbReference>
<evidence type="ECO:0000313" key="2">
    <source>
        <dbReference type="Proteomes" id="UP001487740"/>
    </source>
</evidence>
<organism evidence="1 2">
    <name type="scientific">Scylla paramamosain</name>
    <name type="common">Mud crab</name>
    <dbReference type="NCBI Taxonomy" id="85552"/>
    <lineage>
        <taxon>Eukaryota</taxon>
        <taxon>Metazoa</taxon>
        <taxon>Ecdysozoa</taxon>
        <taxon>Arthropoda</taxon>
        <taxon>Crustacea</taxon>
        <taxon>Multicrustacea</taxon>
        <taxon>Malacostraca</taxon>
        <taxon>Eumalacostraca</taxon>
        <taxon>Eucarida</taxon>
        <taxon>Decapoda</taxon>
        <taxon>Pleocyemata</taxon>
        <taxon>Brachyura</taxon>
        <taxon>Eubrachyura</taxon>
        <taxon>Portunoidea</taxon>
        <taxon>Portunidae</taxon>
        <taxon>Portuninae</taxon>
        <taxon>Scylla</taxon>
    </lineage>
</organism>
<dbReference type="EMBL" id="JARAKH010000036">
    <property type="protein sequence ID" value="KAK8383930.1"/>
    <property type="molecule type" value="Genomic_DNA"/>
</dbReference>
<accession>A0AAW0T8L6</accession>
<sequence>MGALEGRHVTGHSYPQCQFVLSCGRWWTARALLSLLVTSHRCVNVVPLGLPLSLFRLLGTRNSSAGGDSANIVVVSSGGSDILTLPVSTLLDPFPLTPLTPAPSALLPFHQP</sequence>
<reference evidence="1 2" key="1">
    <citation type="submission" date="2023-03" db="EMBL/GenBank/DDBJ databases">
        <title>High-quality genome of Scylla paramamosain provides insights in environmental adaptation.</title>
        <authorList>
            <person name="Zhang L."/>
        </authorList>
    </citation>
    <scope>NUCLEOTIDE SEQUENCE [LARGE SCALE GENOMIC DNA]</scope>
    <source>
        <strain evidence="1">LZ_2023a</strain>
        <tissue evidence="1">Muscle</tissue>
    </source>
</reference>
<proteinExistence type="predicted"/>
<name>A0AAW0T8L6_SCYPA</name>
<dbReference type="AlphaFoldDB" id="A0AAW0T8L6"/>
<dbReference type="Proteomes" id="UP001487740">
    <property type="component" value="Unassembled WGS sequence"/>
</dbReference>
<keyword evidence="2" id="KW-1185">Reference proteome</keyword>
<evidence type="ECO:0000313" key="1">
    <source>
        <dbReference type="EMBL" id="KAK8383930.1"/>
    </source>
</evidence>